<gene>
    <name evidence="2" type="ordered locus">Cmaq_1036</name>
</gene>
<keyword evidence="3" id="KW-1185">Reference proteome</keyword>
<keyword evidence="1" id="KW-1133">Transmembrane helix</keyword>
<dbReference type="Proteomes" id="UP000001137">
    <property type="component" value="Chromosome"/>
</dbReference>
<dbReference type="KEGG" id="cma:Cmaq_1036"/>
<accession>A8MDK9</accession>
<sequence>MMRGLLITGIALIVAALVLFIVGAYAISRSFKPLTTTVTLNPGENETIGVATPGRALTMYYTDSINKPLRVYTNESGFMATTYRAGYYVVVFTILNGTSALYLINNYSAPVTVKYSIVNLALSSSIVSGVLVIVSIVVGIIGVILIILGLVLRSSK</sequence>
<feature type="transmembrane region" description="Helical" evidence="1">
    <location>
        <begin position="85"/>
        <end position="105"/>
    </location>
</feature>
<dbReference type="eggNOG" id="arCOG07198">
    <property type="taxonomic scope" value="Archaea"/>
</dbReference>
<evidence type="ECO:0000313" key="3">
    <source>
        <dbReference type="Proteomes" id="UP000001137"/>
    </source>
</evidence>
<evidence type="ECO:0000256" key="1">
    <source>
        <dbReference type="SAM" id="Phobius"/>
    </source>
</evidence>
<keyword evidence="1" id="KW-0812">Transmembrane</keyword>
<proteinExistence type="predicted"/>
<protein>
    <submittedName>
        <fullName evidence="2">Uncharacterized protein</fullName>
    </submittedName>
</protein>
<feature type="transmembrane region" description="Helical" evidence="1">
    <location>
        <begin position="6"/>
        <end position="27"/>
    </location>
</feature>
<evidence type="ECO:0000313" key="2">
    <source>
        <dbReference type="EMBL" id="ABW01865.1"/>
    </source>
</evidence>
<dbReference type="AlphaFoldDB" id="A8MDK9"/>
<dbReference type="GeneID" id="5708941"/>
<dbReference type="EMBL" id="CP000852">
    <property type="protein sequence ID" value="ABW01865.1"/>
    <property type="molecule type" value="Genomic_DNA"/>
</dbReference>
<name>A8MDK9_CALMQ</name>
<dbReference type="HOGENOM" id="CLU_1718321_0_0_2"/>
<dbReference type="OrthoDB" id="29290at2157"/>
<feature type="transmembrane region" description="Helical" evidence="1">
    <location>
        <begin position="125"/>
        <end position="152"/>
    </location>
</feature>
<keyword evidence="1" id="KW-0472">Membrane</keyword>
<reference evidence="2 3" key="1">
    <citation type="submission" date="2007-10" db="EMBL/GenBank/DDBJ databases">
        <title>Complete sequence of Caldivirga maquilingensis IC-167.</title>
        <authorList>
            <consortium name="US DOE Joint Genome Institute"/>
            <person name="Copeland A."/>
            <person name="Lucas S."/>
            <person name="Lapidus A."/>
            <person name="Barry K."/>
            <person name="Glavina del Rio T."/>
            <person name="Dalin E."/>
            <person name="Tice H."/>
            <person name="Pitluck S."/>
            <person name="Saunders E."/>
            <person name="Brettin T."/>
            <person name="Bruce D."/>
            <person name="Detter J.C."/>
            <person name="Han C."/>
            <person name="Schmutz J."/>
            <person name="Larimer F."/>
            <person name="Land M."/>
            <person name="Hauser L."/>
            <person name="Kyrpides N."/>
            <person name="Ivanova N."/>
            <person name="Biddle J.F."/>
            <person name="Zhang Z."/>
            <person name="Fitz-Gibbon S.T."/>
            <person name="Lowe T.M."/>
            <person name="Saltikov C."/>
            <person name="House C.H."/>
            <person name="Richardson P."/>
        </authorList>
    </citation>
    <scope>NUCLEOTIDE SEQUENCE [LARGE SCALE GENOMIC DNA]</scope>
    <source>
        <strain evidence="3">ATCC 700844 / DSM 13496 / JCM 10307 / IC-167</strain>
    </source>
</reference>
<organism evidence="2 3">
    <name type="scientific">Caldivirga maquilingensis (strain ATCC 700844 / DSM 13496 / JCM 10307 / IC-167)</name>
    <dbReference type="NCBI Taxonomy" id="397948"/>
    <lineage>
        <taxon>Archaea</taxon>
        <taxon>Thermoproteota</taxon>
        <taxon>Thermoprotei</taxon>
        <taxon>Thermoproteales</taxon>
        <taxon>Thermoproteaceae</taxon>
        <taxon>Caldivirga</taxon>
    </lineage>
</organism>
<dbReference type="RefSeq" id="WP_012186084.1">
    <property type="nucleotide sequence ID" value="NC_009954.1"/>
</dbReference>